<dbReference type="GO" id="GO:0005509">
    <property type="term" value="F:calcium ion binding"/>
    <property type="evidence" value="ECO:0007669"/>
    <property type="project" value="InterPro"/>
</dbReference>
<accession>A0A7M7NWX1</accession>
<dbReference type="OrthoDB" id="343296at2759"/>
<dbReference type="FunFam" id="1.10.238.10:FF:000001">
    <property type="entry name" value="Calmodulin 1"/>
    <property type="match status" value="1"/>
</dbReference>
<dbReference type="RefSeq" id="XP_030842880.1">
    <property type="nucleotide sequence ID" value="XM_030987020.1"/>
</dbReference>
<evidence type="ECO:0000256" key="1">
    <source>
        <dbReference type="ARBA" id="ARBA00022737"/>
    </source>
</evidence>
<dbReference type="KEGG" id="spu:584756"/>
<dbReference type="SMART" id="SM00054">
    <property type="entry name" value="EFh"/>
    <property type="match status" value="3"/>
</dbReference>
<feature type="domain" description="EF-hand" evidence="4">
    <location>
        <begin position="152"/>
        <end position="187"/>
    </location>
</feature>
<dbReference type="InterPro" id="IPR050230">
    <property type="entry name" value="CALM/Myosin/TropC-like"/>
</dbReference>
<name>A0A7M7NWX1_STRPU</name>
<dbReference type="CDD" id="cd00051">
    <property type="entry name" value="EFh"/>
    <property type="match status" value="2"/>
</dbReference>
<dbReference type="PANTHER" id="PTHR23048:SF59">
    <property type="entry name" value="EF-HAND SUPERFAMILY PROTEIN"/>
    <property type="match status" value="1"/>
</dbReference>
<evidence type="ECO:0000259" key="4">
    <source>
        <dbReference type="PROSITE" id="PS50222"/>
    </source>
</evidence>
<sequence>MPAKVKKKRAKSKSPGSAEEKNRPRPDPIPPQDFGPEEPKPSHRESLQKVLTGDRVDLQTKEFMGCRISTKVFEQLTTHEIRDLKTVFDAFADKRGMIRADHIRRAMRSLGFKVSKTEAVAMVADIDLDRSGTIDFNEFLLFIIDKQGTARDVQAEISQGFKMMDYDNTGKLTLDNLKRAAKESGVKFTEADLREMVEEADRNGDNMVDLQEFSTIMLKTNLF</sequence>
<keyword evidence="2" id="KW-0106">Calcium</keyword>
<feature type="region of interest" description="Disordered" evidence="3">
    <location>
        <begin position="1"/>
        <end position="47"/>
    </location>
</feature>
<evidence type="ECO:0000256" key="3">
    <source>
        <dbReference type="SAM" id="MobiDB-lite"/>
    </source>
</evidence>
<dbReference type="InterPro" id="IPR011992">
    <property type="entry name" value="EF-hand-dom_pair"/>
</dbReference>
<feature type="compositionally biased region" description="Basic residues" evidence="3">
    <location>
        <begin position="1"/>
        <end position="12"/>
    </location>
</feature>
<feature type="compositionally biased region" description="Basic and acidic residues" evidence="3">
    <location>
        <begin position="37"/>
        <end position="47"/>
    </location>
</feature>
<dbReference type="InterPro" id="IPR018247">
    <property type="entry name" value="EF_Hand_1_Ca_BS"/>
</dbReference>
<evidence type="ECO:0000313" key="6">
    <source>
        <dbReference type="Proteomes" id="UP000007110"/>
    </source>
</evidence>
<evidence type="ECO:0000313" key="5">
    <source>
        <dbReference type="EnsemblMetazoa" id="XP_030842880"/>
    </source>
</evidence>
<dbReference type="GeneID" id="584756"/>
<feature type="domain" description="EF-hand" evidence="4">
    <location>
        <begin position="188"/>
        <end position="223"/>
    </location>
</feature>
<dbReference type="EnsemblMetazoa" id="XM_030987020">
    <property type="protein sequence ID" value="XP_030842880"/>
    <property type="gene ID" value="LOC584756"/>
</dbReference>
<protein>
    <recommendedName>
        <fullName evidence="4">EF-hand domain-containing protein</fullName>
    </recommendedName>
</protein>
<keyword evidence="6" id="KW-1185">Reference proteome</keyword>
<feature type="domain" description="EF-hand" evidence="4">
    <location>
        <begin position="114"/>
        <end position="149"/>
    </location>
</feature>
<dbReference type="Gene3D" id="1.10.238.10">
    <property type="entry name" value="EF-hand"/>
    <property type="match status" value="2"/>
</dbReference>
<dbReference type="InParanoid" id="A0A7M7NWX1"/>
<dbReference type="AlphaFoldDB" id="A0A7M7NWX1"/>
<proteinExistence type="predicted"/>
<dbReference type="PROSITE" id="PS00018">
    <property type="entry name" value="EF_HAND_1"/>
    <property type="match status" value="2"/>
</dbReference>
<dbReference type="OMA" id="KGFSMFD"/>
<dbReference type="PROSITE" id="PS50222">
    <property type="entry name" value="EF_HAND_2"/>
    <property type="match status" value="3"/>
</dbReference>
<organism evidence="5 6">
    <name type="scientific">Strongylocentrotus purpuratus</name>
    <name type="common">Purple sea urchin</name>
    <dbReference type="NCBI Taxonomy" id="7668"/>
    <lineage>
        <taxon>Eukaryota</taxon>
        <taxon>Metazoa</taxon>
        <taxon>Echinodermata</taxon>
        <taxon>Eleutherozoa</taxon>
        <taxon>Echinozoa</taxon>
        <taxon>Echinoidea</taxon>
        <taxon>Euechinoidea</taxon>
        <taxon>Echinacea</taxon>
        <taxon>Camarodonta</taxon>
        <taxon>Echinidea</taxon>
        <taxon>Strongylocentrotidae</taxon>
        <taxon>Strongylocentrotus</taxon>
    </lineage>
</organism>
<dbReference type="Pfam" id="PF13499">
    <property type="entry name" value="EF-hand_7"/>
    <property type="match status" value="2"/>
</dbReference>
<dbReference type="PANTHER" id="PTHR23048">
    <property type="entry name" value="MYOSIN LIGHT CHAIN 1, 3"/>
    <property type="match status" value="1"/>
</dbReference>
<dbReference type="InterPro" id="IPR002048">
    <property type="entry name" value="EF_hand_dom"/>
</dbReference>
<reference evidence="6" key="1">
    <citation type="submission" date="2015-02" db="EMBL/GenBank/DDBJ databases">
        <title>Genome sequencing for Strongylocentrotus purpuratus.</title>
        <authorList>
            <person name="Murali S."/>
            <person name="Liu Y."/>
            <person name="Vee V."/>
            <person name="English A."/>
            <person name="Wang M."/>
            <person name="Skinner E."/>
            <person name="Han Y."/>
            <person name="Muzny D.M."/>
            <person name="Worley K.C."/>
            <person name="Gibbs R.A."/>
        </authorList>
    </citation>
    <scope>NUCLEOTIDE SEQUENCE</scope>
</reference>
<dbReference type="Proteomes" id="UP000007110">
    <property type="component" value="Unassembled WGS sequence"/>
</dbReference>
<evidence type="ECO:0000256" key="2">
    <source>
        <dbReference type="ARBA" id="ARBA00022837"/>
    </source>
</evidence>
<reference evidence="5" key="2">
    <citation type="submission" date="2021-01" db="UniProtKB">
        <authorList>
            <consortium name="EnsemblMetazoa"/>
        </authorList>
    </citation>
    <scope>IDENTIFICATION</scope>
</reference>
<dbReference type="SUPFAM" id="SSF47473">
    <property type="entry name" value="EF-hand"/>
    <property type="match status" value="1"/>
</dbReference>
<keyword evidence="1" id="KW-0677">Repeat</keyword>